<reference evidence="2" key="1">
    <citation type="journal article" date="2017" name="Environ. Microbiol. Rep.">
        <title>Genetic Diversity of Marine Anaerobic Ammonium-Oxidizing Bacteria as Revealed by Genomic and Proteomic Analyses of 'Candidatus Scalindua japonica'.</title>
        <authorList>
            <person name="Oshiki M."/>
            <person name="Mizuto K."/>
            <person name="Kimura Z."/>
            <person name="Kindaichi T."/>
            <person name="Satoh H."/>
            <person name="Okabe S."/>
        </authorList>
    </citation>
    <scope>NUCLEOTIDE SEQUENCE [LARGE SCALE GENOMIC DNA]</scope>
    <source>
        <strain evidence="2">husup-a2</strain>
    </source>
</reference>
<proteinExistence type="predicted"/>
<name>A0A286TZU8_9BACT</name>
<dbReference type="AlphaFoldDB" id="A0A286TZU8"/>
<organism evidence="1 2">
    <name type="scientific">Candidatus Scalindua japonica</name>
    <dbReference type="NCBI Taxonomy" id="1284222"/>
    <lineage>
        <taxon>Bacteria</taxon>
        <taxon>Pseudomonadati</taxon>
        <taxon>Planctomycetota</taxon>
        <taxon>Candidatus Brocadiia</taxon>
        <taxon>Candidatus Brocadiales</taxon>
        <taxon>Candidatus Scalinduaceae</taxon>
        <taxon>Candidatus Scalindua</taxon>
    </lineage>
</organism>
<evidence type="ECO:0000313" key="2">
    <source>
        <dbReference type="Proteomes" id="UP000218542"/>
    </source>
</evidence>
<evidence type="ECO:0000313" key="1">
    <source>
        <dbReference type="EMBL" id="GAX61412.1"/>
    </source>
</evidence>
<dbReference type="RefSeq" id="WP_096894803.1">
    <property type="nucleotide sequence ID" value="NZ_BAOS01000022.1"/>
</dbReference>
<accession>A0A286TZU8</accession>
<comment type="caution">
    <text evidence="1">The sequence shown here is derived from an EMBL/GenBank/DDBJ whole genome shotgun (WGS) entry which is preliminary data.</text>
</comment>
<gene>
    <name evidence="1" type="ORF">SCALIN_C22_0123</name>
</gene>
<keyword evidence="2" id="KW-1185">Reference proteome</keyword>
<sequence>MIVIFLSFFTQSVKDYLLWKPLSNSLDIVTRTLDETKRLERAFKIIETKVKTEEENLYLWAAMGNLGHFWIEVINKIINTVPENLYLLSIESLWGKPEVGKNKRISSKDFFGKKEATTSKNIDTSKEVLIIKIKGESYAPEVSYIAEKVVKPLEELILSDQEAPVFSDVRLVQGSVHHVIVSDNKNMVDNIKSAPIRFELQCIVNSLN</sequence>
<dbReference type="EMBL" id="BAOS01000022">
    <property type="protein sequence ID" value="GAX61412.1"/>
    <property type="molecule type" value="Genomic_DNA"/>
</dbReference>
<dbReference type="Proteomes" id="UP000218542">
    <property type="component" value="Unassembled WGS sequence"/>
</dbReference>
<protein>
    <submittedName>
        <fullName evidence="1">Acyl carrier protein phosphodiesterase</fullName>
    </submittedName>
</protein>